<dbReference type="SUPFAM" id="SSF88713">
    <property type="entry name" value="Glycoside hydrolase/deacetylase"/>
    <property type="match status" value="1"/>
</dbReference>
<keyword evidence="1" id="KW-0812">Transmembrane</keyword>
<dbReference type="CDD" id="cd10944">
    <property type="entry name" value="CE4_SmPgdA_like"/>
    <property type="match status" value="1"/>
</dbReference>
<dbReference type="Gene3D" id="3.20.20.370">
    <property type="entry name" value="Glycoside hydrolase/deacetylase"/>
    <property type="match status" value="1"/>
</dbReference>
<evidence type="ECO:0000313" key="4">
    <source>
        <dbReference type="Proteomes" id="UP000006867"/>
    </source>
</evidence>
<dbReference type="PANTHER" id="PTHR10587:SF125">
    <property type="entry name" value="POLYSACCHARIDE DEACETYLASE YHEN-RELATED"/>
    <property type="match status" value="1"/>
</dbReference>
<evidence type="ECO:0000256" key="1">
    <source>
        <dbReference type="SAM" id="Phobius"/>
    </source>
</evidence>
<gene>
    <name evidence="3" type="ordered locus">BATR1942_02455</name>
</gene>
<evidence type="ECO:0000259" key="2">
    <source>
        <dbReference type="PROSITE" id="PS51677"/>
    </source>
</evidence>
<sequence>MRQTKGDTSPSVFSLVFKFTSLAVLCVLLLLIVFLGYSGSHAKGKQITVTTNSQLRDENPSLKLKRNSPDLLIKHLQTEQSPDEKTVYLTFDDGPSASTNRLLDVLKSADVKATFFMLGPQMNTFKQAVERSKNEGHSLGLHGVTHDNKRFYQTPVSPLKEMQQARDTLKDITGVKTDLVRTPYGSKPSLTDTQIKHLEKGGFVYWDWTIDSMDWKYRGPKFVPEVINQLEYMENSHSSRPHVILMHDLPSTVQSLPVLIKQLKDKGYSFDVLKDTMIPVHE</sequence>
<organism evidence="3 4">
    <name type="scientific">Bacillus atrophaeus (strain 1942)</name>
    <dbReference type="NCBI Taxonomy" id="720555"/>
    <lineage>
        <taxon>Bacteria</taxon>
        <taxon>Bacillati</taxon>
        <taxon>Bacillota</taxon>
        <taxon>Bacilli</taxon>
        <taxon>Bacillales</taxon>
        <taxon>Bacillaceae</taxon>
        <taxon>Bacillus</taxon>
    </lineage>
</organism>
<dbReference type="InterPro" id="IPR011330">
    <property type="entry name" value="Glyco_hydro/deAcase_b/a-brl"/>
</dbReference>
<dbReference type="Pfam" id="PF01522">
    <property type="entry name" value="Polysacc_deac_1"/>
    <property type="match status" value="1"/>
</dbReference>
<name>A0ABM5LUL5_BACA1</name>
<dbReference type="RefSeq" id="WP_003327786.1">
    <property type="nucleotide sequence ID" value="NC_014639.1"/>
</dbReference>
<dbReference type="PANTHER" id="PTHR10587">
    <property type="entry name" value="GLYCOSYL TRANSFERASE-RELATED"/>
    <property type="match status" value="1"/>
</dbReference>
<keyword evidence="1" id="KW-1133">Transmembrane helix</keyword>
<reference evidence="3 4" key="1">
    <citation type="journal article" date="2011" name="Front. Microbiol.">
        <title>Genomic signatures of strain selection and enhancement in Bacillus atrophaeus var. globigii, a historical biowarfare simulant.</title>
        <authorList>
            <person name="Gibbons H.S."/>
            <person name="Broomall S.M."/>
            <person name="McNew L.A."/>
            <person name="Daligault H."/>
            <person name="Chapman C."/>
            <person name="Bruce D."/>
            <person name="Karavis M."/>
            <person name="Krepps M."/>
            <person name="McGregor P.A."/>
            <person name="Hong C."/>
            <person name="Park K.H."/>
            <person name="Akmal A."/>
            <person name="Feldman A."/>
            <person name="Lin J.S."/>
            <person name="Chang W.E."/>
            <person name="Higgs B.W."/>
            <person name="Demirev P."/>
            <person name="Lindquist J."/>
            <person name="Liem A."/>
            <person name="Fochler E."/>
            <person name="Read T.D."/>
            <person name="Tapia R."/>
            <person name="Johnson S."/>
            <person name="Bishop-Lilly K.A."/>
            <person name="Detter C."/>
            <person name="Han C."/>
            <person name="Sozhamannan S."/>
            <person name="Rosenzweig C.N."/>
            <person name="Skowronski E.W."/>
        </authorList>
    </citation>
    <scope>NUCLEOTIDE SEQUENCE [LARGE SCALE GENOMIC DNA]</scope>
    <source>
        <strain evidence="3 4">1942</strain>
    </source>
</reference>
<feature type="domain" description="NodB homology" evidence="2">
    <location>
        <begin position="85"/>
        <end position="271"/>
    </location>
</feature>
<dbReference type="PROSITE" id="PS51677">
    <property type="entry name" value="NODB"/>
    <property type="match status" value="1"/>
</dbReference>
<protein>
    <submittedName>
        <fullName evidence="3">Polysaccharide deacetylase</fullName>
    </submittedName>
</protein>
<dbReference type="Proteomes" id="UP000006867">
    <property type="component" value="Chromosome"/>
</dbReference>
<accession>A0ABM5LUL5</accession>
<dbReference type="InterPro" id="IPR002509">
    <property type="entry name" value="NODB_dom"/>
</dbReference>
<dbReference type="EMBL" id="CP002207">
    <property type="protein sequence ID" value="ADP31447.1"/>
    <property type="molecule type" value="Genomic_DNA"/>
</dbReference>
<dbReference type="InterPro" id="IPR050248">
    <property type="entry name" value="Polysacc_deacetylase_ArnD"/>
</dbReference>
<feature type="transmembrane region" description="Helical" evidence="1">
    <location>
        <begin position="12"/>
        <end position="37"/>
    </location>
</feature>
<evidence type="ECO:0000313" key="3">
    <source>
        <dbReference type="EMBL" id="ADP31447.1"/>
    </source>
</evidence>
<keyword evidence="1" id="KW-0472">Membrane</keyword>
<proteinExistence type="predicted"/>
<keyword evidence="4" id="KW-1185">Reference proteome</keyword>